<dbReference type="KEGG" id="vg:35382328"/>
<dbReference type="Proteomes" id="UP000236316">
    <property type="component" value="Segment"/>
</dbReference>
<evidence type="ECO:0000313" key="1">
    <source>
        <dbReference type="EMBL" id="SNW62434.1"/>
    </source>
</evidence>
<protein>
    <submittedName>
        <fullName evidence="1">Uncharacterized protein</fullName>
    </submittedName>
</protein>
<dbReference type="GeneID" id="35382328"/>
<accession>A0A2I2L4H8</accession>
<dbReference type="EMBL" id="LT906555">
    <property type="protein sequence ID" value="SNW62434.1"/>
    <property type="molecule type" value="Genomic_DNA"/>
</dbReference>
<dbReference type="RefSeq" id="YP_009448736.1">
    <property type="nucleotide sequence ID" value="NC_036594.1"/>
</dbReference>
<keyword evidence="2" id="KW-1185">Reference proteome</keyword>
<sequence length="151" mass="17969">MESHNNISLTSCKVATKMEDLTETEVKLWIQWLKTFTDDVDDYKDNLFNEDNWEWEGYNDEIRVMIWEIISDDKTYKLIDMNGWPGDNESGAIFLNNEIIFTNRDTNLSHNDKTPKFLIDRKEDMEHVRTFSCYPSRDCTYCKELEGKVCQ</sequence>
<organism evidence="1">
    <name type="scientific">Orpheovirus IHUMI-LCC2</name>
    <dbReference type="NCBI Taxonomy" id="2023057"/>
    <lineage>
        <taxon>Viruses</taxon>
        <taxon>Varidnaviria</taxon>
        <taxon>Bamfordvirae</taxon>
        <taxon>Nucleocytoviricota</taxon>
        <taxon>Megaviricetes</taxon>
        <taxon>Pimascovirales</taxon>
        <taxon>Ocovirineae</taxon>
        <taxon>Orpheoviridae</taxon>
        <taxon>Alphaorpheovirus</taxon>
        <taxon>Alphaorpheovirus massiliense</taxon>
    </lineage>
</organism>
<reference evidence="1" key="1">
    <citation type="submission" date="2017-08" db="EMBL/GenBank/DDBJ databases">
        <authorList>
            <consortium name="Urmite Genomes"/>
        </authorList>
    </citation>
    <scope>NUCLEOTIDE SEQUENCE [LARGE SCALE GENOMIC DNA]</scope>
    <source>
        <strain evidence="1">IHUMI-LCC2</strain>
    </source>
</reference>
<gene>
    <name evidence="1" type="ORF">ORPV_530</name>
</gene>
<proteinExistence type="predicted"/>
<name>A0A2I2L4H8_9VIRU</name>
<evidence type="ECO:0000313" key="2">
    <source>
        <dbReference type="Proteomes" id="UP000236316"/>
    </source>
</evidence>